<feature type="domain" description="HTH cro/C1-type" evidence="2">
    <location>
        <begin position="48"/>
        <end position="66"/>
    </location>
</feature>
<accession>A0A9X2QFI2</accession>
<dbReference type="AlphaFoldDB" id="A0A9X2QFI2"/>
<organism evidence="3 4">
    <name type="scientific">Salinibacter ruber</name>
    <dbReference type="NCBI Taxonomy" id="146919"/>
    <lineage>
        <taxon>Bacteria</taxon>
        <taxon>Pseudomonadati</taxon>
        <taxon>Rhodothermota</taxon>
        <taxon>Rhodothermia</taxon>
        <taxon>Rhodothermales</taxon>
        <taxon>Salinibacteraceae</taxon>
        <taxon>Salinibacter</taxon>
    </lineage>
</organism>
<gene>
    <name evidence="3" type="ORF">GGP61_003176</name>
</gene>
<dbReference type="Proteomes" id="UP001155057">
    <property type="component" value="Unassembled WGS sequence"/>
</dbReference>
<feature type="compositionally biased region" description="Acidic residues" evidence="1">
    <location>
        <begin position="256"/>
        <end position="269"/>
    </location>
</feature>
<feature type="compositionally biased region" description="Acidic residues" evidence="1">
    <location>
        <begin position="276"/>
        <end position="296"/>
    </location>
</feature>
<evidence type="ECO:0000313" key="3">
    <source>
        <dbReference type="EMBL" id="MCS3711543.1"/>
    </source>
</evidence>
<feature type="compositionally biased region" description="Polar residues" evidence="1">
    <location>
        <begin position="185"/>
        <end position="194"/>
    </location>
</feature>
<evidence type="ECO:0000259" key="2">
    <source>
        <dbReference type="PROSITE" id="PS50943"/>
    </source>
</evidence>
<feature type="region of interest" description="Disordered" evidence="1">
    <location>
        <begin position="178"/>
        <end position="296"/>
    </location>
</feature>
<feature type="compositionally biased region" description="Acidic residues" evidence="1">
    <location>
        <begin position="196"/>
        <end position="219"/>
    </location>
</feature>
<name>A0A9X2QFI2_9BACT</name>
<dbReference type="EMBL" id="JANUAE010000015">
    <property type="protein sequence ID" value="MCS3711543.1"/>
    <property type="molecule type" value="Genomic_DNA"/>
</dbReference>
<sequence>MYQTPIFFGVLIYIPLMSQKRKSTVRSKFKKWLAIPKGKREGKTGISTQTEFAEKMGVAKATLSRWKKEPGFMNGVEHTRRLHLDEALSDVYESMIQRAKEGDPQAMKMVMEQAGRWKEDIQEDTDVSEDDLEGSSNEKLAGMMASMLSGAAGEGESVLQARILKSLGDDVPNDLKRQIREESQSGEPVSSSGQTEGEDDEDEADDEVETEEAGPESEEDGPKNGQSDQDEEVADQNEEVEEEGEEFELENHLMEGMDEGGSDTFDPTEEVGGQEKEEDDLEDLDTTEDFEIPLDW</sequence>
<feature type="compositionally biased region" description="Acidic residues" evidence="1">
    <location>
        <begin position="228"/>
        <end position="248"/>
    </location>
</feature>
<reference evidence="3" key="1">
    <citation type="submission" date="2022-08" db="EMBL/GenBank/DDBJ databases">
        <title>Genomic Encyclopedia of Type Strains, Phase V (KMG-V): Genome sequencing to study the core and pangenomes of soil and plant-associated prokaryotes.</title>
        <authorList>
            <person name="Whitman W."/>
        </authorList>
    </citation>
    <scope>NUCLEOTIDE SEQUENCE</scope>
    <source>
        <strain evidence="3">SP3049</strain>
    </source>
</reference>
<dbReference type="RefSeq" id="WP_259124361.1">
    <property type="nucleotide sequence ID" value="NZ_JANUAE010000015.1"/>
</dbReference>
<dbReference type="CDD" id="cd00093">
    <property type="entry name" value="HTH_XRE"/>
    <property type="match status" value="1"/>
</dbReference>
<evidence type="ECO:0000313" key="4">
    <source>
        <dbReference type="Proteomes" id="UP001155057"/>
    </source>
</evidence>
<dbReference type="Gene3D" id="1.10.10.60">
    <property type="entry name" value="Homeodomain-like"/>
    <property type="match status" value="1"/>
</dbReference>
<dbReference type="InterPro" id="IPR024978">
    <property type="entry name" value="Homeodomain_phBC6A51-type"/>
</dbReference>
<dbReference type="Pfam" id="PF13022">
    <property type="entry name" value="HTH_Tnp_1_2"/>
    <property type="match status" value="1"/>
</dbReference>
<dbReference type="InterPro" id="IPR001387">
    <property type="entry name" value="Cro/C1-type_HTH"/>
</dbReference>
<comment type="caution">
    <text evidence="3">The sequence shown here is derived from an EMBL/GenBank/DDBJ whole genome shotgun (WGS) entry which is preliminary data.</text>
</comment>
<proteinExistence type="predicted"/>
<dbReference type="PROSITE" id="PS50943">
    <property type="entry name" value="HTH_CROC1"/>
    <property type="match status" value="1"/>
</dbReference>
<protein>
    <submittedName>
        <fullName evidence="3">Transcriptional regulator with XRE-family HTH domain</fullName>
    </submittedName>
</protein>
<evidence type="ECO:0000256" key="1">
    <source>
        <dbReference type="SAM" id="MobiDB-lite"/>
    </source>
</evidence>